<proteinExistence type="predicted"/>
<organism evidence="1 2">
    <name type="scientific">Asticcacaulis benevestitus DSM 16100 = ATCC BAA-896</name>
    <dbReference type="NCBI Taxonomy" id="1121022"/>
    <lineage>
        <taxon>Bacteria</taxon>
        <taxon>Pseudomonadati</taxon>
        <taxon>Pseudomonadota</taxon>
        <taxon>Alphaproteobacteria</taxon>
        <taxon>Caulobacterales</taxon>
        <taxon>Caulobacteraceae</taxon>
        <taxon>Asticcacaulis</taxon>
    </lineage>
</organism>
<dbReference type="RefSeq" id="WP_023447357.1">
    <property type="nucleotide sequence ID" value="NZ_AQWM01000021.1"/>
</dbReference>
<reference evidence="1 2" key="1">
    <citation type="journal article" date="2014" name="Nature">
        <title>Sequential evolution of bacterial morphology by co-option of a developmental regulator.</title>
        <authorList>
            <person name="Jiang C."/>
            <person name="Brown P.J."/>
            <person name="Ducret A."/>
            <person name="Brun Y.V."/>
        </authorList>
    </citation>
    <scope>NUCLEOTIDE SEQUENCE [LARGE SCALE GENOMIC DNA]</scope>
    <source>
        <strain evidence="1 2">DSM 16100</strain>
    </source>
</reference>
<keyword evidence="2" id="KW-1185">Reference proteome</keyword>
<name>V4P6A1_9CAUL</name>
<sequence>MRCDRARPKPFNEPIRKKFDACKGVLVTLLKAMRPWKDSVYLVGGLTPRDIVLVAPETSISSCTCMTKA</sequence>
<evidence type="ECO:0000313" key="1">
    <source>
        <dbReference type="EMBL" id="ESQ89487.1"/>
    </source>
</evidence>
<evidence type="ECO:0000313" key="2">
    <source>
        <dbReference type="Proteomes" id="UP000017837"/>
    </source>
</evidence>
<dbReference type="STRING" id="1121022.GCA_000376105_03308"/>
<dbReference type="PATRIC" id="fig|1121022.4.peg.2848"/>
<comment type="caution">
    <text evidence="1">The sequence shown here is derived from an EMBL/GenBank/DDBJ whole genome shotgun (WGS) entry which is preliminary data.</text>
</comment>
<dbReference type="Proteomes" id="UP000017837">
    <property type="component" value="Unassembled WGS sequence"/>
</dbReference>
<gene>
    <name evidence="1" type="ORF">ABENE_13995</name>
</gene>
<protein>
    <submittedName>
        <fullName evidence="1">Uncharacterized protein</fullName>
    </submittedName>
</protein>
<dbReference type="EMBL" id="AWGB01000029">
    <property type="protein sequence ID" value="ESQ89487.1"/>
    <property type="molecule type" value="Genomic_DNA"/>
</dbReference>
<dbReference type="AlphaFoldDB" id="V4P6A1"/>
<dbReference type="OrthoDB" id="7585025at2"/>
<accession>V4P6A1</accession>